<feature type="compositionally biased region" description="Basic residues" evidence="7">
    <location>
        <begin position="73"/>
        <end position="87"/>
    </location>
</feature>
<evidence type="ECO:0000256" key="2">
    <source>
        <dbReference type="ARBA" id="ARBA00008072"/>
    </source>
</evidence>
<dbReference type="SUPFAM" id="SSF50129">
    <property type="entry name" value="GroES-like"/>
    <property type="match status" value="1"/>
</dbReference>
<keyword evidence="5" id="KW-0560">Oxidoreductase</keyword>
<dbReference type="OrthoDB" id="256333at2759"/>
<evidence type="ECO:0000259" key="8">
    <source>
        <dbReference type="SMART" id="SM00829"/>
    </source>
</evidence>
<evidence type="ECO:0000256" key="6">
    <source>
        <dbReference type="ARBA" id="ARBA00023027"/>
    </source>
</evidence>
<dbReference type="InterPro" id="IPR011032">
    <property type="entry name" value="GroES-like_sf"/>
</dbReference>
<dbReference type="EMBL" id="NCSJ02000225">
    <property type="protein sequence ID" value="RFU27063.1"/>
    <property type="molecule type" value="Genomic_DNA"/>
</dbReference>
<dbReference type="Gene3D" id="3.40.50.720">
    <property type="entry name" value="NAD(P)-binding Rossmann-like Domain"/>
    <property type="match status" value="1"/>
</dbReference>
<keyword evidence="10" id="KW-1185">Reference proteome</keyword>
<feature type="domain" description="Enoyl reductase (ER)" evidence="8">
    <location>
        <begin position="267"/>
        <end position="621"/>
    </location>
</feature>
<gene>
    <name evidence="9" type="ORF">B7463_g9269</name>
</gene>
<dbReference type="Pfam" id="PF08240">
    <property type="entry name" value="ADH_N"/>
    <property type="match status" value="1"/>
</dbReference>
<dbReference type="FunFam" id="3.40.50.720:FF:000039">
    <property type="entry name" value="Alcohol dehydrogenase AdhP"/>
    <property type="match status" value="1"/>
</dbReference>
<evidence type="ECO:0000313" key="10">
    <source>
        <dbReference type="Proteomes" id="UP000258309"/>
    </source>
</evidence>
<evidence type="ECO:0000313" key="9">
    <source>
        <dbReference type="EMBL" id="RFU27063.1"/>
    </source>
</evidence>
<feature type="non-terminal residue" evidence="9">
    <location>
        <position position="626"/>
    </location>
</feature>
<evidence type="ECO:0000256" key="1">
    <source>
        <dbReference type="ARBA" id="ARBA00001947"/>
    </source>
</evidence>
<keyword evidence="3" id="KW-0479">Metal-binding</keyword>
<dbReference type="GO" id="GO:0046872">
    <property type="term" value="F:metal ion binding"/>
    <property type="evidence" value="ECO:0007669"/>
    <property type="project" value="UniProtKB-KW"/>
</dbReference>
<dbReference type="Proteomes" id="UP000258309">
    <property type="component" value="Unassembled WGS sequence"/>
</dbReference>
<dbReference type="Pfam" id="PF00107">
    <property type="entry name" value="ADH_zinc_N"/>
    <property type="match status" value="1"/>
</dbReference>
<feature type="region of interest" description="Disordered" evidence="7">
    <location>
        <begin position="73"/>
        <end position="100"/>
    </location>
</feature>
<dbReference type="GO" id="GO:0004022">
    <property type="term" value="F:alcohol dehydrogenase (NAD+) activity"/>
    <property type="evidence" value="ECO:0007669"/>
    <property type="project" value="TreeGrafter"/>
</dbReference>
<dbReference type="AlphaFoldDB" id="A0A3E2H259"/>
<organism evidence="9 10">
    <name type="scientific">Scytalidium lignicola</name>
    <name type="common">Hyphomycete</name>
    <dbReference type="NCBI Taxonomy" id="5539"/>
    <lineage>
        <taxon>Eukaryota</taxon>
        <taxon>Fungi</taxon>
        <taxon>Dikarya</taxon>
        <taxon>Ascomycota</taxon>
        <taxon>Pezizomycotina</taxon>
        <taxon>Leotiomycetes</taxon>
        <taxon>Leotiomycetes incertae sedis</taxon>
        <taxon>Scytalidium</taxon>
    </lineage>
</organism>
<comment type="cofactor">
    <cofactor evidence="1">
        <name>Zn(2+)</name>
        <dbReference type="ChEBI" id="CHEBI:29105"/>
    </cofactor>
</comment>
<evidence type="ECO:0000256" key="5">
    <source>
        <dbReference type="ARBA" id="ARBA00023002"/>
    </source>
</evidence>
<evidence type="ECO:0000256" key="4">
    <source>
        <dbReference type="ARBA" id="ARBA00022833"/>
    </source>
</evidence>
<feature type="non-terminal residue" evidence="9">
    <location>
        <position position="1"/>
    </location>
</feature>
<keyword evidence="4" id="KW-0862">Zinc</keyword>
<evidence type="ECO:0000256" key="3">
    <source>
        <dbReference type="ARBA" id="ARBA00022723"/>
    </source>
</evidence>
<dbReference type="PANTHER" id="PTHR42940:SF8">
    <property type="entry name" value="VACUOLAR PROTEIN SORTING-ASSOCIATED PROTEIN 11"/>
    <property type="match status" value="1"/>
</dbReference>
<dbReference type="InterPro" id="IPR020843">
    <property type="entry name" value="ER"/>
</dbReference>
<dbReference type="STRING" id="5539.A0A3E2H259"/>
<dbReference type="InterPro" id="IPR013154">
    <property type="entry name" value="ADH-like_N"/>
</dbReference>
<sequence>MDQANELPSYEDVHLDRAPSLRPTYSQMTLALDPTGMFIRPLWPEQVEAPVSFGLTKSLLHVNMGTSIQIKRMKPNHSHGHGHHNHSSSRTEDETETETEATPLPVYVVGDRFLRALYSPKPMLQNLVVGRSRGILFTTNIKKRAWEFGALIQKTKEDAIDPRIGMDPINFLGSGSAPIPQLKPLLRVCDTKWVSFGRNAEGEAIAYEREGGAESQGMPMLTVMNGVGEEMMDLLVAAWCVRLWGHAGKMAQGKPAMDPIPPSMKAQRLHAFHTPYSLDDIPTPTPKGHQILVRVGAASYCHTDLVYASGEMSQSAPLPIIPCHEFAGTVVAAGDLALSSISPPLKIGERVGVPGRSFEPCSKCWECTHNYGDPEGYSVYCSNSKNNGITRDGGFCEYAIVDARQVAVLPEQLSEVDAAPLMCAGLTVYAALLKCELGKGERGKKVGIIGAGGGLGHLGLQFAVKMGYDVVGVDASDKALELATSLNTGAKIFDARKTPADQLLNEIGEGGKEKGEGGLDAVLILPENQAGFDYGMKLLKNHGVCVVVSFPKAGFHISAEDLVFRHIQVVGSLIGPNKVLREMLAFAAEHQVRAVKKTFSLAALNELVEEYKKMNGGKLVVDMKLD</sequence>
<comment type="similarity">
    <text evidence="2">Belongs to the zinc-containing alcohol dehydrogenase family.</text>
</comment>
<evidence type="ECO:0000256" key="7">
    <source>
        <dbReference type="SAM" id="MobiDB-lite"/>
    </source>
</evidence>
<accession>A0A3E2H259</accession>
<dbReference type="PANTHER" id="PTHR42940">
    <property type="entry name" value="ALCOHOL DEHYDROGENASE 1-RELATED"/>
    <property type="match status" value="1"/>
</dbReference>
<keyword evidence="6" id="KW-0520">NAD</keyword>
<dbReference type="GO" id="GO:0005737">
    <property type="term" value="C:cytoplasm"/>
    <property type="evidence" value="ECO:0007669"/>
    <property type="project" value="TreeGrafter"/>
</dbReference>
<dbReference type="SUPFAM" id="SSF51735">
    <property type="entry name" value="NAD(P)-binding Rossmann-fold domains"/>
    <property type="match status" value="1"/>
</dbReference>
<proteinExistence type="inferred from homology"/>
<dbReference type="CDD" id="cd08297">
    <property type="entry name" value="CAD3"/>
    <property type="match status" value="1"/>
</dbReference>
<dbReference type="InterPro" id="IPR013149">
    <property type="entry name" value="ADH-like_C"/>
</dbReference>
<comment type="caution">
    <text evidence="9">The sequence shown here is derived from an EMBL/GenBank/DDBJ whole genome shotgun (WGS) entry which is preliminary data.</text>
</comment>
<dbReference type="InterPro" id="IPR036291">
    <property type="entry name" value="NAD(P)-bd_dom_sf"/>
</dbReference>
<dbReference type="SMART" id="SM00829">
    <property type="entry name" value="PKS_ER"/>
    <property type="match status" value="1"/>
</dbReference>
<name>A0A3E2H259_SCYLI</name>
<protein>
    <recommendedName>
        <fullName evidence="8">Enoyl reductase (ER) domain-containing protein</fullName>
    </recommendedName>
</protein>
<dbReference type="Gene3D" id="3.90.180.10">
    <property type="entry name" value="Medium-chain alcohol dehydrogenases, catalytic domain"/>
    <property type="match status" value="1"/>
</dbReference>
<reference evidence="9 10" key="1">
    <citation type="submission" date="2018-05" db="EMBL/GenBank/DDBJ databases">
        <title>Draft genome sequence of Scytalidium lignicola DSM 105466, a ubiquitous saprotrophic fungus.</title>
        <authorList>
            <person name="Buettner E."/>
            <person name="Gebauer A.M."/>
            <person name="Hofrichter M."/>
            <person name="Liers C."/>
            <person name="Kellner H."/>
        </authorList>
    </citation>
    <scope>NUCLEOTIDE SEQUENCE [LARGE SCALE GENOMIC DNA]</scope>
    <source>
        <strain evidence="9 10">DSM 105466</strain>
    </source>
</reference>